<feature type="region of interest" description="Disordered" evidence="1">
    <location>
        <begin position="142"/>
        <end position="175"/>
    </location>
</feature>
<keyword evidence="2" id="KW-0812">Transmembrane</keyword>
<evidence type="ECO:0000256" key="3">
    <source>
        <dbReference type="SAM" id="SignalP"/>
    </source>
</evidence>
<feature type="signal peptide" evidence="3">
    <location>
        <begin position="1"/>
        <end position="23"/>
    </location>
</feature>
<keyword evidence="5" id="KW-1185">Reference proteome</keyword>
<evidence type="ECO:0000256" key="1">
    <source>
        <dbReference type="SAM" id="MobiDB-lite"/>
    </source>
</evidence>
<accession>A0ABR0KM56</accession>
<proteinExistence type="predicted"/>
<organism evidence="4 5">
    <name type="scientific">Lithohypha guttulata</name>
    <dbReference type="NCBI Taxonomy" id="1690604"/>
    <lineage>
        <taxon>Eukaryota</taxon>
        <taxon>Fungi</taxon>
        <taxon>Dikarya</taxon>
        <taxon>Ascomycota</taxon>
        <taxon>Pezizomycotina</taxon>
        <taxon>Eurotiomycetes</taxon>
        <taxon>Chaetothyriomycetidae</taxon>
        <taxon>Chaetothyriales</taxon>
        <taxon>Trichomeriaceae</taxon>
        <taxon>Lithohypha</taxon>
    </lineage>
</organism>
<dbReference type="Proteomes" id="UP001345013">
    <property type="component" value="Unassembled WGS sequence"/>
</dbReference>
<evidence type="ECO:0000313" key="5">
    <source>
        <dbReference type="Proteomes" id="UP001345013"/>
    </source>
</evidence>
<keyword evidence="2" id="KW-0472">Membrane</keyword>
<gene>
    <name evidence="4" type="ORF">LTR24_000995</name>
</gene>
<keyword evidence="2" id="KW-1133">Transmembrane helix</keyword>
<protein>
    <submittedName>
        <fullName evidence="4">Uncharacterized protein</fullName>
    </submittedName>
</protein>
<comment type="caution">
    <text evidence="4">The sequence shown here is derived from an EMBL/GenBank/DDBJ whole genome shotgun (WGS) entry which is preliminary data.</text>
</comment>
<feature type="compositionally biased region" description="Low complexity" evidence="1">
    <location>
        <begin position="146"/>
        <end position="168"/>
    </location>
</feature>
<evidence type="ECO:0000256" key="2">
    <source>
        <dbReference type="SAM" id="Phobius"/>
    </source>
</evidence>
<feature type="region of interest" description="Disordered" evidence="1">
    <location>
        <begin position="220"/>
        <end position="242"/>
    </location>
</feature>
<keyword evidence="3" id="KW-0732">Signal</keyword>
<feature type="transmembrane region" description="Helical" evidence="2">
    <location>
        <begin position="185"/>
        <end position="209"/>
    </location>
</feature>
<sequence>MQQLRKLLRAVAVFCCFIETCSTCRDGPALERKTVTVEVDSTVTLTITTSEVTATTTTTSKTTYTSMITSELGTTYTVPVTDDVSAVVEVSGNNWGVVSTIQELSWKSVTGKTSVYLGIANAAVCDWNEDSDMVTCEGTTFSSRLSTSDYPSAATTSTTSSRQPPTATDTGWVPSHADSSGISNAGLAGAISGSSIFVFAAIALGFIIIRRHRKRRDALSAPYPEHTTESTAEGADIDNTMPQGTELPGQGNRIGTEKMPSDHTISDHISPIDGPGLEARHYQPYAELDDTIARHELYDHAHTELSTERPQYELDARQNMRPSEKELWFHT</sequence>
<reference evidence="4 5" key="1">
    <citation type="submission" date="2023-08" db="EMBL/GenBank/DDBJ databases">
        <title>Black Yeasts Isolated from many extreme environments.</title>
        <authorList>
            <person name="Coleine C."/>
            <person name="Stajich J.E."/>
            <person name="Selbmann L."/>
        </authorList>
    </citation>
    <scope>NUCLEOTIDE SEQUENCE [LARGE SCALE GENOMIC DNA]</scope>
    <source>
        <strain evidence="4 5">CCFEE 5885</strain>
    </source>
</reference>
<dbReference type="EMBL" id="JAVRRG010000007">
    <property type="protein sequence ID" value="KAK5100200.1"/>
    <property type="molecule type" value="Genomic_DNA"/>
</dbReference>
<feature type="chain" id="PRO_5046578073" evidence="3">
    <location>
        <begin position="24"/>
        <end position="331"/>
    </location>
</feature>
<name>A0ABR0KM56_9EURO</name>
<evidence type="ECO:0000313" key="4">
    <source>
        <dbReference type="EMBL" id="KAK5100200.1"/>
    </source>
</evidence>